<dbReference type="Proteomes" id="UP000604730">
    <property type="component" value="Unassembled WGS sequence"/>
</dbReference>
<organism evidence="4 5">
    <name type="scientific">Catonella massiliensis</name>
    <dbReference type="NCBI Taxonomy" id="2799636"/>
    <lineage>
        <taxon>Bacteria</taxon>
        <taxon>Bacillati</taxon>
        <taxon>Bacillota</taxon>
        <taxon>Clostridia</taxon>
        <taxon>Lachnospirales</taxon>
        <taxon>Lachnospiraceae</taxon>
        <taxon>Catonella</taxon>
    </lineage>
</organism>
<comment type="similarity">
    <text evidence="3">Belongs to the bacterial ribosomal protein bS16 family.</text>
</comment>
<name>A0ABS1J009_9FIRM</name>
<reference evidence="4 5" key="1">
    <citation type="submission" date="2021-01" db="EMBL/GenBank/DDBJ databases">
        <title>Isolation and description of Catonella massiliensis sp. nov., a novel Catonella species, isolated from a stable periodontitis subject.</title>
        <authorList>
            <person name="Antezack A."/>
            <person name="Boxberger M."/>
            <person name="La Scola B."/>
            <person name="Monnet-Corti V."/>
        </authorList>
    </citation>
    <scope>NUCLEOTIDE SEQUENCE [LARGE SCALE GENOMIC DNA]</scope>
    <source>
        <strain evidence="4 5">Marseille-Q4567</strain>
    </source>
</reference>
<evidence type="ECO:0000256" key="3">
    <source>
        <dbReference type="HAMAP-Rule" id="MF_00385"/>
    </source>
</evidence>
<dbReference type="EMBL" id="JAEPRJ010000001">
    <property type="protein sequence ID" value="MBK5897340.1"/>
    <property type="molecule type" value="Genomic_DNA"/>
</dbReference>
<dbReference type="GO" id="GO:0005840">
    <property type="term" value="C:ribosome"/>
    <property type="evidence" value="ECO:0007669"/>
    <property type="project" value="UniProtKB-KW"/>
</dbReference>
<evidence type="ECO:0000313" key="5">
    <source>
        <dbReference type="Proteomes" id="UP000604730"/>
    </source>
</evidence>
<gene>
    <name evidence="3 4" type="primary">rpsP</name>
    <name evidence="4" type="ORF">JJN12_05985</name>
</gene>
<keyword evidence="1 3" id="KW-0689">Ribosomal protein</keyword>
<dbReference type="PANTHER" id="PTHR12919:SF20">
    <property type="entry name" value="SMALL RIBOSOMAL SUBUNIT PROTEIN BS16M"/>
    <property type="match status" value="1"/>
</dbReference>
<dbReference type="HAMAP" id="MF_00385">
    <property type="entry name" value="Ribosomal_bS16"/>
    <property type="match status" value="1"/>
</dbReference>
<dbReference type="InterPro" id="IPR023803">
    <property type="entry name" value="Ribosomal_bS16_dom_sf"/>
</dbReference>
<dbReference type="SUPFAM" id="SSF54565">
    <property type="entry name" value="Ribosomal protein S16"/>
    <property type="match status" value="1"/>
</dbReference>
<dbReference type="Gene3D" id="3.30.1320.10">
    <property type="match status" value="1"/>
</dbReference>
<dbReference type="RefSeq" id="WP_208428831.1">
    <property type="nucleotide sequence ID" value="NZ_JAEPRJ010000001.1"/>
</dbReference>
<protein>
    <recommendedName>
        <fullName evidence="3">Small ribosomal subunit protein bS16</fullName>
    </recommendedName>
</protein>
<dbReference type="InterPro" id="IPR000307">
    <property type="entry name" value="Ribosomal_bS16"/>
</dbReference>
<dbReference type="NCBIfam" id="TIGR00002">
    <property type="entry name" value="S16"/>
    <property type="match status" value="1"/>
</dbReference>
<accession>A0ABS1J009</accession>
<keyword evidence="5" id="KW-1185">Reference proteome</keyword>
<sequence length="80" mass="9009">MVKIRLMRMGYKRHPFYRVVVADERVAQHGNFIAQVGTYDPNKEPSAININAEEAKKWIANGAKPTEVVAKLLKKAGITE</sequence>
<evidence type="ECO:0000256" key="2">
    <source>
        <dbReference type="ARBA" id="ARBA00023274"/>
    </source>
</evidence>
<evidence type="ECO:0000256" key="1">
    <source>
        <dbReference type="ARBA" id="ARBA00022980"/>
    </source>
</evidence>
<proteinExistence type="inferred from homology"/>
<comment type="caution">
    <text evidence="4">The sequence shown here is derived from an EMBL/GenBank/DDBJ whole genome shotgun (WGS) entry which is preliminary data.</text>
</comment>
<dbReference type="PANTHER" id="PTHR12919">
    <property type="entry name" value="30S RIBOSOMAL PROTEIN S16"/>
    <property type="match status" value="1"/>
</dbReference>
<evidence type="ECO:0000313" key="4">
    <source>
        <dbReference type="EMBL" id="MBK5897340.1"/>
    </source>
</evidence>
<dbReference type="Pfam" id="PF00886">
    <property type="entry name" value="Ribosomal_S16"/>
    <property type="match status" value="1"/>
</dbReference>
<keyword evidence="2 3" id="KW-0687">Ribonucleoprotein</keyword>